<evidence type="ECO:0000256" key="1">
    <source>
        <dbReference type="SAM" id="Coils"/>
    </source>
</evidence>
<comment type="caution">
    <text evidence="2">The sequence shown here is derived from an EMBL/GenBank/DDBJ whole genome shotgun (WGS) entry which is preliminary data.</text>
</comment>
<evidence type="ECO:0000313" key="2">
    <source>
        <dbReference type="EMBL" id="CAI9952987.1"/>
    </source>
</evidence>
<feature type="coiled-coil region" evidence="1">
    <location>
        <begin position="91"/>
        <end position="122"/>
    </location>
</feature>
<evidence type="ECO:0000313" key="3">
    <source>
        <dbReference type="EMBL" id="CAL6114406.1"/>
    </source>
</evidence>
<protein>
    <submittedName>
        <fullName evidence="3">Hypothetical_protein</fullName>
    </submittedName>
</protein>
<reference evidence="2" key="1">
    <citation type="submission" date="2023-06" db="EMBL/GenBank/DDBJ databases">
        <authorList>
            <person name="Kurt Z."/>
        </authorList>
    </citation>
    <scope>NUCLEOTIDE SEQUENCE</scope>
</reference>
<dbReference type="AlphaFoldDB" id="A0AA86QBF6"/>
<gene>
    <name evidence="2" type="ORF">HINF_LOCUS40632</name>
    <name evidence="3" type="ORF">HINF_LOCUS77960</name>
</gene>
<dbReference type="EMBL" id="CAXDID020000796">
    <property type="protein sequence ID" value="CAL6114406.1"/>
    <property type="molecule type" value="Genomic_DNA"/>
</dbReference>
<dbReference type="EMBL" id="CATOUU010000835">
    <property type="protein sequence ID" value="CAI9952987.1"/>
    <property type="molecule type" value="Genomic_DNA"/>
</dbReference>
<evidence type="ECO:0000313" key="4">
    <source>
        <dbReference type="Proteomes" id="UP001642409"/>
    </source>
</evidence>
<reference evidence="3 4" key="2">
    <citation type="submission" date="2024-07" db="EMBL/GenBank/DDBJ databases">
        <authorList>
            <person name="Akdeniz Z."/>
        </authorList>
    </citation>
    <scope>NUCLEOTIDE SEQUENCE [LARGE SCALE GENOMIC DNA]</scope>
</reference>
<name>A0AA86QBF6_9EUKA</name>
<dbReference type="Proteomes" id="UP001642409">
    <property type="component" value="Unassembled WGS sequence"/>
</dbReference>
<sequence length="197" mass="23409">MQTTRIVRDPNYSYNPMSSLNTKINNQTIKMQVPQHLNHIEQEQNIPQQAKVFDQVITTQINPFQFRYQYLQIEKQLIQTLTSLQFNYQTIKQQSNDYELLTIRLERENAALKQELLEIKTQTHKKLQIEQYINSEIEQIKLLVNNLSNQCQVNNIPNPFIKDRQSEYDESVNEQFQVSTAEYVVENAEQQLPKSKF</sequence>
<organism evidence="2">
    <name type="scientific">Hexamita inflata</name>
    <dbReference type="NCBI Taxonomy" id="28002"/>
    <lineage>
        <taxon>Eukaryota</taxon>
        <taxon>Metamonada</taxon>
        <taxon>Diplomonadida</taxon>
        <taxon>Hexamitidae</taxon>
        <taxon>Hexamitinae</taxon>
        <taxon>Hexamita</taxon>
    </lineage>
</organism>
<keyword evidence="4" id="KW-1185">Reference proteome</keyword>
<accession>A0AA86QBF6</accession>
<proteinExistence type="predicted"/>
<keyword evidence="1" id="KW-0175">Coiled coil</keyword>